<proteinExistence type="inferred from homology"/>
<reference evidence="3" key="1">
    <citation type="submission" date="2016-11" db="EMBL/GenBank/DDBJ databases">
        <authorList>
            <person name="Jaros S."/>
            <person name="Januszkiewicz K."/>
            <person name="Wedrychowicz H."/>
        </authorList>
    </citation>
    <scope>NUCLEOTIDE SEQUENCE</scope>
    <source>
        <strain evidence="3">ACA-DC 565</strain>
    </source>
</reference>
<name>A0A1K2I8M1_9LACO</name>
<dbReference type="PANTHER" id="PTHR38781:SF1">
    <property type="entry name" value="ANTITOXIN DINJ-RELATED"/>
    <property type="match status" value="1"/>
</dbReference>
<evidence type="ECO:0000313" key="3">
    <source>
        <dbReference type="EMBL" id="SFZ88087.1"/>
    </source>
</evidence>
<dbReference type="AlphaFoldDB" id="A0A1K2I8M1"/>
<gene>
    <name evidence="3" type="ORF">LREN565_1200</name>
</gene>
<sequence length="96" mass="10917">MATKDKVRINVNVDRDLKEAAAQIYEDMGLNINTAVKMFLKQTVNDNGLPFKPNAKKSELNAKNQKELDEAINQLKNGKGIEFDNVADFKKWLHEV</sequence>
<dbReference type="Pfam" id="PF04221">
    <property type="entry name" value="RelB"/>
    <property type="match status" value="1"/>
</dbReference>
<accession>A0A1K2I8M1</accession>
<dbReference type="PANTHER" id="PTHR38781">
    <property type="entry name" value="ANTITOXIN DINJ-RELATED"/>
    <property type="match status" value="1"/>
</dbReference>
<comment type="similarity">
    <text evidence="1">Belongs to the RelB/DinJ antitoxin family.</text>
</comment>
<evidence type="ECO:0000256" key="2">
    <source>
        <dbReference type="ARBA" id="ARBA00022649"/>
    </source>
</evidence>
<dbReference type="InterPro" id="IPR013321">
    <property type="entry name" value="Arc_rbn_hlx_hlx"/>
</dbReference>
<protein>
    <submittedName>
        <fullName evidence="3">DNA-damage-inducible protein J</fullName>
    </submittedName>
</protein>
<dbReference type="NCBIfam" id="TIGR02384">
    <property type="entry name" value="RelB_DinJ"/>
    <property type="match status" value="1"/>
</dbReference>
<dbReference type="EMBL" id="LT634362">
    <property type="protein sequence ID" value="SFZ88087.1"/>
    <property type="molecule type" value="Genomic_DNA"/>
</dbReference>
<dbReference type="GO" id="GO:0006351">
    <property type="term" value="P:DNA-templated transcription"/>
    <property type="evidence" value="ECO:0007669"/>
    <property type="project" value="TreeGrafter"/>
</dbReference>
<keyword evidence="2" id="KW-1277">Toxin-antitoxin system</keyword>
<evidence type="ECO:0000256" key="1">
    <source>
        <dbReference type="ARBA" id="ARBA00010562"/>
    </source>
</evidence>
<organism evidence="3">
    <name type="scientific">Loigolactobacillus rennini</name>
    <dbReference type="NCBI Taxonomy" id="238013"/>
    <lineage>
        <taxon>Bacteria</taxon>
        <taxon>Bacillati</taxon>
        <taxon>Bacillota</taxon>
        <taxon>Bacilli</taxon>
        <taxon>Lactobacillales</taxon>
        <taxon>Lactobacillaceae</taxon>
        <taxon>Loigolactobacillus</taxon>
    </lineage>
</organism>
<dbReference type="GO" id="GO:0006355">
    <property type="term" value="P:regulation of DNA-templated transcription"/>
    <property type="evidence" value="ECO:0007669"/>
    <property type="project" value="InterPro"/>
</dbReference>
<dbReference type="Gene3D" id="1.10.1220.10">
    <property type="entry name" value="Met repressor-like"/>
    <property type="match status" value="1"/>
</dbReference>
<dbReference type="InterPro" id="IPR007337">
    <property type="entry name" value="RelB/DinJ"/>
</dbReference>